<dbReference type="Proteomes" id="UP000054560">
    <property type="component" value="Unassembled WGS sequence"/>
</dbReference>
<protein>
    <recommendedName>
        <fullName evidence="1">Integrator complex subunit 5 C-terminal domain-containing protein</fullName>
    </recommendedName>
</protein>
<sequence length="176" mass="20149">MLLTRLVQTKTTLMDHLVRDEYYHHHTKVPAMASVSENVVQCDSIAMQRPSMARDRHLWKILKENPFLWSVLPIIAQDSDSLAQLLWIVKSCLFNLIGRFNRSPKHSSTLAFALLQRAHLLMLALVEANWISKQLYKVAEVFEILTCGDVAKLLSAVGQYILDRPPVPMSDEKVRL</sequence>
<evidence type="ECO:0000259" key="1">
    <source>
        <dbReference type="Pfam" id="PF14838"/>
    </source>
</evidence>
<accession>A0A0L0FSA1</accession>
<dbReference type="RefSeq" id="XP_014153471.1">
    <property type="nucleotide sequence ID" value="XM_014297996.1"/>
</dbReference>
<evidence type="ECO:0000313" key="3">
    <source>
        <dbReference type="Proteomes" id="UP000054560"/>
    </source>
</evidence>
<dbReference type="PANTHER" id="PTHR31697">
    <property type="entry name" value="INTEGRATOR COMPLEX SUBUNIT 5"/>
    <property type="match status" value="1"/>
</dbReference>
<dbReference type="GeneID" id="25908547"/>
<feature type="domain" description="Integrator complex subunit 5 C-terminal" evidence="1">
    <location>
        <begin position="52"/>
        <end position="168"/>
    </location>
</feature>
<reference evidence="2 3" key="1">
    <citation type="submission" date="2011-02" db="EMBL/GenBank/DDBJ databases">
        <title>The Genome Sequence of Sphaeroforma arctica JP610.</title>
        <authorList>
            <consortium name="The Broad Institute Genome Sequencing Platform"/>
            <person name="Russ C."/>
            <person name="Cuomo C."/>
            <person name="Young S.K."/>
            <person name="Zeng Q."/>
            <person name="Gargeya S."/>
            <person name="Alvarado L."/>
            <person name="Berlin A."/>
            <person name="Chapman S.B."/>
            <person name="Chen Z."/>
            <person name="Freedman E."/>
            <person name="Gellesch M."/>
            <person name="Goldberg J."/>
            <person name="Griggs A."/>
            <person name="Gujja S."/>
            <person name="Heilman E."/>
            <person name="Heiman D."/>
            <person name="Howarth C."/>
            <person name="Mehta T."/>
            <person name="Neiman D."/>
            <person name="Pearson M."/>
            <person name="Roberts A."/>
            <person name="Saif S."/>
            <person name="Shea T."/>
            <person name="Shenoy N."/>
            <person name="Sisk P."/>
            <person name="Stolte C."/>
            <person name="Sykes S."/>
            <person name="White J."/>
            <person name="Yandava C."/>
            <person name="Burger G."/>
            <person name="Gray M.W."/>
            <person name="Holland P.W.H."/>
            <person name="King N."/>
            <person name="Lang F.B.F."/>
            <person name="Roger A.J."/>
            <person name="Ruiz-Trillo I."/>
            <person name="Haas B."/>
            <person name="Nusbaum C."/>
            <person name="Birren B."/>
        </authorList>
    </citation>
    <scope>NUCLEOTIDE SEQUENCE [LARGE SCALE GENOMIC DNA]</scope>
    <source>
        <strain evidence="2 3">JP610</strain>
    </source>
</reference>
<dbReference type="InterPro" id="IPR040316">
    <property type="entry name" value="INTS5"/>
</dbReference>
<dbReference type="EMBL" id="KQ242281">
    <property type="protein sequence ID" value="KNC79569.1"/>
    <property type="molecule type" value="Genomic_DNA"/>
</dbReference>
<gene>
    <name evidence="2" type="ORF">SARC_08043</name>
</gene>
<dbReference type="GO" id="GO:0034472">
    <property type="term" value="P:snRNA 3'-end processing"/>
    <property type="evidence" value="ECO:0007669"/>
    <property type="project" value="TreeGrafter"/>
</dbReference>
<evidence type="ECO:0000313" key="2">
    <source>
        <dbReference type="EMBL" id="KNC79569.1"/>
    </source>
</evidence>
<keyword evidence="3" id="KW-1185">Reference proteome</keyword>
<proteinExistence type="predicted"/>
<dbReference type="GO" id="GO:0032039">
    <property type="term" value="C:integrator complex"/>
    <property type="evidence" value="ECO:0007669"/>
    <property type="project" value="InterPro"/>
</dbReference>
<dbReference type="PANTHER" id="PTHR31697:SF2">
    <property type="entry name" value="INTEGRATOR COMPLEX SUBUNIT 5"/>
    <property type="match status" value="1"/>
</dbReference>
<dbReference type="AlphaFoldDB" id="A0A0L0FSA1"/>
<dbReference type="InterPro" id="IPR029444">
    <property type="entry name" value="INTS5_C"/>
</dbReference>
<name>A0A0L0FSA1_9EUKA</name>
<organism evidence="2 3">
    <name type="scientific">Sphaeroforma arctica JP610</name>
    <dbReference type="NCBI Taxonomy" id="667725"/>
    <lineage>
        <taxon>Eukaryota</taxon>
        <taxon>Ichthyosporea</taxon>
        <taxon>Ichthyophonida</taxon>
        <taxon>Sphaeroforma</taxon>
    </lineage>
</organism>
<dbReference type="Pfam" id="PF14838">
    <property type="entry name" value="INTS5_C"/>
    <property type="match status" value="1"/>
</dbReference>